<comment type="caution">
    <text evidence="6">The sequence shown here is derived from an EMBL/GenBank/DDBJ whole genome shotgun (WGS) entry which is preliminary data.</text>
</comment>
<dbReference type="GO" id="GO:0000976">
    <property type="term" value="F:transcription cis-regulatory region binding"/>
    <property type="evidence" value="ECO:0007669"/>
    <property type="project" value="TreeGrafter"/>
</dbReference>
<dbReference type="SUPFAM" id="SSF46689">
    <property type="entry name" value="Homeodomain-like"/>
    <property type="match status" value="1"/>
</dbReference>
<evidence type="ECO:0000259" key="5">
    <source>
        <dbReference type="PROSITE" id="PS50977"/>
    </source>
</evidence>
<reference evidence="6" key="1">
    <citation type="journal article" date="2014" name="Int. J. Syst. Evol. Microbiol.">
        <title>Complete genome sequence of Corynebacterium casei LMG S-19264T (=DSM 44701T), isolated from a smear-ripened cheese.</title>
        <authorList>
            <consortium name="US DOE Joint Genome Institute (JGI-PGF)"/>
            <person name="Walter F."/>
            <person name="Albersmeier A."/>
            <person name="Kalinowski J."/>
            <person name="Ruckert C."/>
        </authorList>
    </citation>
    <scope>NUCLEOTIDE SEQUENCE</scope>
    <source>
        <strain evidence="6">VKM Ac-1321</strain>
    </source>
</reference>
<dbReference type="Pfam" id="PF00440">
    <property type="entry name" value="TetR_N"/>
    <property type="match status" value="1"/>
</dbReference>
<evidence type="ECO:0000313" key="6">
    <source>
        <dbReference type="EMBL" id="GLL07632.1"/>
    </source>
</evidence>
<dbReference type="Gene3D" id="1.10.357.10">
    <property type="entry name" value="Tetracycline Repressor, domain 2"/>
    <property type="match status" value="1"/>
</dbReference>
<sequence>MASPTPYRDENRRRLRDALVTAARDLTVAHGWSGVTMAAVAKLAGVSRQTVYNEFTDRAGLAEALARQEIEHFVGAVSTRLHEHGGDARAAAHAAVLHTLTEAARNPLIKAVLTSARGGADELLPYLTTRSELVLAAASTAIHDWAAARLTDPDPERLALAAESVVRLTVSHIVQPSAPAERTATALAEVFTRLLG</sequence>
<dbReference type="InterPro" id="IPR001647">
    <property type="entry name" value="HTH_TetR"/>
</dbReference>
<evidence type="ECO:0000313" key="7">
    <source>
        <dbReference type="Proteomes" id="UP001143480"/>
    </source>
</evidence>
<gene>
    <name evidence="6" type="ORF">GCM10017581_093860</name>
</gene>
<name>A0A9W6NSY6_9ACTN</name>
<dbReference type="EMBL" id="BSFP01000104">
    <property type="protein sequence ID" value="GLL07632.1"/>
    <property type="molecule type" value="Genomic_DNA"/>
</dbReference>
<dbReference type="PANTHER" id="PTHR30055:SF234">
    <property type="entry name" value="HTH-TYPE TRANSCRIPTIONAL REGULATOR BETI"/>
    <property type="match status" value="1"/>
</dbReference>
<dbReference type="Pfam" id="PF18556">
    <property type="entry name" value="TetR_C_35"/>
    <property type="match status" value="1"/>
</dbReference>
<keyword evidence="3" id="KW-0804">Transcription</keyword>
<feature type="DNA-binding region" description="H-T-H motif" evidence="4">
    <location>
        <begin position="36"/>
        <end position="55"/>
    </location>
</feature>
<dbReference type="PANTHER" id="PTHR30055">
    <property type="entry name" value="HTH-TYPE TRANSCRIPTIONAL REGULATOR RUTR"/>
    <property type="match status" value="1"/>
</dbReference>
<dbReference type="InterPro" id="IPR050109">
    <property type="entry name" value="HTH-type_TetR-like_transc_reg"/>
</dbReference>
<dbReference type="InterPro" id="IPR040611">
    <property type="entry name" value="AlkX_C"/>
</dbReference>
<dbReference type="RefSeq" id="WP_261965020.1">
    <property type="nucleotide sequence ID" value="NZ_BAAAXA010000001.1"/>
</dbReference>
<evidence type="ECO:0000256" key="3">
    <source>
        <dbReference type="ARBA" id="ARBA00023163"/>
    </source>
</evidence>
<dbReference type="AlphaFoldDB" id="A0A9W6NSY6"/>
<dbReference type="PROSITE" id="PS50977">
    <property type="entry name" value="HTH_TETR_2"/>
    <property type="match status" value="1"/>
</dbReference>
<dbReference type="InterPro" id="IPR009057">
    <property type="entry name" value="Homeodomain-like_sf"/>
</dbReference>
<reference evidence="6" key="2">
    <citation type="submission" date="2023-01" db="EMBL/GenBank/DDBJ databases">
        <authorList>
            <person name="Sun Q."/>
            <person name="Evtushenko L."/>
        </authorList>
    </citation>
    <scope>NUCLEOTIDE SEQUENCE</scope>
    <source>
        <strain evidence="6">VKM Ac-1321</strain>
    </source>
</reference>
<protein>
    <submittedName>
        <fullName evidence="6">TetR family transcriptional regulator</fullName>
    </submittedName>
</protein>
<dbReference type="Proteomes" id="UP001143480">
    <property type="component" value="Unassembled WGS sequence"/>
</dbReference>
<evidence type="ECO:0000256" key="4">
    <source>
        <dbReference type="PROSITE-ProRule" id="PRU00335"/>
    </source>
</evidence>
<evidence type="ECO:0000256" key="2">
    <source>
        <dbReference type="ARBA" id="ARBA00023125"/>
    </source>
</evidence>
<dbReference type="GO" id="GO:0003700">
    <property type="term" value="F:DNA-binding transcription factor activity"/>
    <property type="evidence" value="ECO:0007669"/>
    <property type="project" value="TreeGrafter"/>
</dbReference>
<evidence type="ECO:0000256" key="1">
    <source>
        <dbReference type="ARBA" id="ARBA00023015"/>
    </source>
</evidence>
<accession>A0A9W6NSY6</accession>
<feature type="domain" description="HTH tetR-type" evidence="5">
    <location>
        <begin position="13"/>
        <end position="73"/>
    </location>
</feature>
<keyword evidence="7" id="KW-1185">Reference proteome</keyword>
<proteinExistence type="predicted"/>
<keyword evidence="1" id="KW-0805">Transcription regulation</keyword>
<organism evidence="6 7">
    <name type="scientific">Dactylosporangium matsuzakiense</name>
    <dbReference type="NCBI Taxonomy" id="53360"/>
    <lineage>
        <taxon>Bacteria</taxon>
        <taxon>Bacillati</taxon>
        <taxon>Actinomycetota</taxon>
        <taxon>Actinomycetes</taxon>
        <taxon>Micromonosporales</taxon>
        <taxon>Micromonosporaceae</taxon>
        <taxon>Dactylosporangium</taxon>
    </lineage>
</organism>
<keyword evidence="2 4" id="KW-0238">DNA-binding</keyword>